<evidence type="ECO:0000313" key="2">
    <source>
        <dbReference type="Proteomes" id="UP001202328"/>
    </source>
</evidence>
<dbReference type="Gene3D" id="3.30.450.60">
    <property type="match status" value="2"/>
</dbReference>
<reference evidence="1" key="1">
    <citation type="submission" date="2022-04" db="EMBL/GenBank/DDBJ databases">
        <title>A functionally conserved STORR gene fusion in Papaver species that diverged 16.8 million years ago.</title>
        <authorList>
            <person name="Catania T."/>
        </authorList>
    </citation>
    <scope>NUCLEOTIDE SEQUENCE</scope>
    <source>
        <strain evidence="1">S-188037</strain>
    </source>
</reference>
<proteinExistence type="predicted"/>
<dbReference type="InterPro" id="IPR050431">
    <property type="entry name" value="Adaptor_comp_med_subunit"/>
</dbReference>
<accession>A0AAD4TH29</accession>
<dbReference type="PANTHER" id="PTHR10529">
    <property type="entry name" value="AP COMPLEX SUBUNIT MU"/>
    <property type="match status" value="1"/>
</dbReference>
<dbReference type="AlphaFoldDB" id="A0AAD4TH29"/>
<dbReference type="SUPFAM" id="SSF64356">
    <property type="entry name" value="SNARE-like"/>
    <property type="match status" value="2"/>
</dbReference>
<evidence type="ECO:0000313" key="1">
    <source>
        <dbReference type="EMBL" id="KAI3956068.1"/>
    </source>
</evidence>
<organism evidence="1 2">
    <name type="scientific">Papaver atlanticum</name>
    <dbReference type="NCBI Taxonomy" id="357466"/>
    <lineage>
        <taxon>Eukaryota</taxon>
        <taxon>Viridiplantae</taxon>
        <taxon>Streptophyta</taxon>
        <taxon>Embryophyta</taxon>
        <taxon>Tracheophyta</taxon>
        <taxon>Spermatophyta</taxon>
        <taxon>Magnoliopsida</taxon>
        <taxon>Ranunculales</taxon>
        <taxon>Papaveraceae</taxon>
        <taxon>Papaveroideae</taxon>
        <taxon>Papaver</taxon>
    </lineage>
</organism>
<protein>
    <submittedName>
        <fullName evidence="1">Uncharacterized protein</fullName>
    </submittedName>
</protein>
<dbReference type="EMBL" id="JAJJMB010001710">
    <property type="protein sequence ID" value="KAI3956068.1"/>
    <property type="molecule type" value="Genomic_DNA"/>
</dbReference>
<dbReference type="InterPro" id="IPR011012">
    <property type="entry name" value="Longin-like_dom_sf"/>
</dbReference>
<comment type="caution">
    <text evidence="1">The sequence shown here is derived from an EMBL/GenBank/DDBJ whole genome shotgun (WGS) entry which is preliminary data.</text>
</comment>
<gene>
    <name evidence="1" type="ORF">MKW98_027382</name>
</gene>
<keyword evidence="2" id="KW-1185">Reference proteome</keyword>
<dbReference type="Proteomes" id="UP001202328">
    <property type="component" value="Unassembled WGS sequence"/>
</dbReference>
<sequence>MPPSMATEFLCRIADILNEYLDGLNEDLIKDNFVIVYEVLPVIASPTHYLFELHGGIMFLACRQVEMPPLMAIEFRRKVADVSNEYLGSFYEDVIISNEYLGGFNEDMIKDNFVIVYLSYILFPSRLMIANYSF</sequence>
<name>A0AAD4TH29_9MAGN</name>